<comment type="caution">
    <text evidence="7">The sequence shown here is derived from an EMBL/GenBank/DDBJ whole genome shotgun (WGS) entry which is preliminary data.</text>
</comment>
<organism evidence="7 8">
    <name type="scientific">Pholiota conissans</name>
    <dbReference type="NCBI Taxonomy" id="109636"/>
    <lineage>
        <taxon>Eukaryota</taxon>
        <taxon>Fungi</taxon>
        <taxon>Dikarya</taxon>
        <taxon>Basidiomycota</taxon>
        <taxon>Agaricomycotina</taxon>
        <taxon>Agaricomycetes</taxon>
        <taxon>Agaricomycetidae</taxon>
        <taxon>Agaricales</taxon>
        <taxon>Agaricineae</taxon>
        <taxon>Strophariaceae</taxon>
        <taxon>Pholiota</taxon>
    </lineage>
</organism>
<dbReference type="Gene3D" id="6.10.140.2220">
    <property type="match status" value="1"/>
</dbReference>
<keyword evidence="1" id="KW-0479">Metal-binding</keyword>
<dbReference type="Pfam" id="PF13637">
    <property type="entry name" value="Ank_4"/>
    <property type="match status" value="1"/>
</dbReference>
<protein>
    <recommendedName>
        <fullName evidence="6">MYND-type domain-containing protein</fullName>
    </recommendedName>
</protein>
<dbReference type="SUPFAM" id="SSF144232">
    <property type="entry name" value="HIT/MYND zinc finger-like"/>
    <property type="match status" value="1"/>
</dbReference>
<dbReference type="EMBL" id="MU155372">
    <property type="protein sequence ID" value="KAF9474577.1"/>
    <property type="molecule type" value="Genomic_DNA"/>
</dbReference>
<evidence type="ECO:0000313" key="8">
    <source>
        <dbReference type="Proteomes" id="UP000807469"/>
    </source>
</evidence>
<evidence type="ECO:0000259" key="6">
    <source>
        <dbReference type="PROSITE" id="PS50865"/>
    </source>
</evidence>
<keyword evidence="3" id="KW-0862">Zinc</keyword>
<dbReference type="InterPro" id="IPR036770">
    <property type="entry name" value="Ankyrin_rpt-contain_sf"/>
</dbReference>
<dbReference type="GO" id="GO:0008270">
    <property type="term" value="F:zinc ion binding"/>
    <property type="evidence" value="ECO:0007669"/>
    <property type="project" value="UniProtKB-KW"/>
</dbReference>
<evidence type="ECO:0000256" key="1">
    <source>
        <dbReference type="ARBA" id="ARBA00022723"/>
    </source>
</evidence>
<dbReference type="InterPro" id="IPR002893">
    <property type="entry name" value="Znf_MYND"/>
</dbReference>
<feature type="domain" description="MYND-type" evidence="6">
    <location>
        <begin position="259"/>
        <end position="297"/>
    </location>
</feature>
<name>A0A9P6CQ17_9AGAR</name>
<dbReference type="Gene3D" id="1.25.40.20">
    <property type="entry name" value="Ankyrin repeat-containing domain"/>
    <property type="match status" value="1"/>
</dbReference>
<proteinExistence type="predicted"/>
<evidence type="ECO:0000256" key="3">
    <source>
        <dbReference type="ARBA" id="ARBA00022833"/>
    </source>
</evidence>
<accession>A0A9P6CQ17</accession>
<dbReference type="AlphaFoldDB" id="A0A9P6CQ17"/>
<dbReference type="PROSITE" id="PS50088">
    <property type="entry name" value="ANK_REPEAT"/>
    <property type="match status" value="1"/>
</dbReference>
<evidence type="ECO:0000256" key="2">
    <source>
        <dbReference type="ARBA" id="ARBA00022771"/>
    </source>
</evidence>
<dbReference type="InterPro" id="IPR002110">
    <property type="entry name" value="Ankyrin_rpt"/>
</dbReference>
<evidence type="ECO:0000313" key="7">
    <source>
        <dbReference type="EMBL" id="KAF9474577.1"/>
    </source>
</evidence>
<feature type="repeat" description="ANK" evidence="4">
    <location>
        <begin position="150"/>
        <end position="187"/>
    </location>
</feature>
<dbReference type="PROSITE" id="PS50865">
    <property type="entry name" value="ZF_MYND_2"/>
    <property type="match status" value="1"/>
</dbReference>
<keyword evidence="4" id="KW-0040">ANK repeat</keyword>
<dbReference type="SMART" id="SM00248">
    <property type="entry name" value="ANK"/>
    <property type="match status" value="2"/>
</dbReference>
<reference evidence="7" key="1">
    <citation type="submission" date="2020-11" db="EMBL/GenBank/DDBJ databases">
        <authorList>
            <consortium name="DOE Joint Genome Institute"/>
            <person name="Ahrendt S."/>
            <person name="Riley R."/>
            <person name="Andreopoulos W."/>
            <person name="Labutti K."/>
            <person name="Pangilinan J."/>
            <person name="Ruiz-Duenas F.J."/>
            <person name="Barrasa J.M."/>
            <person name="Sanchez-Garcia M."/>
            <person name="Camarero S."/>
            <person name="Miyauchi S."/>
            <person name="Serrano A."/>
            <person name="Linde D."/>
            <person name="Babiker R."/>
            <person name="Drula E."/>
            <person name="Ayuso-Fernandez I."/>
            <person name="Pacheco R."/>
            <person name="Padilla G."/>
            <person name="Ferreira P."/>
            <person name="Barriuso J."/>
            <person name="Kellner H."/>
            <person name="Castanera R."/>
            <person name="Alfaro M."/>
            <person name="Ramirez L."/>
            <person name="Pisabarro A.G."/>
            <person name="Kuo A."/>
            <person name="Tritt A."/>
            <person name="Lipzen A."/>
            <person name="He G."/>
            <person name="Yan M."/>
            <person name="Ng V."/>
            <person name="Cullen D."/>
            <person name="Martin F."/>
            <person name="Rosso M.-N."/>
            <person name="Henrissat B."/>
            <person name="Hibbett D."/>
            <person name="Martinez A.T."/>
            <person name="Grigoriev I.V."/>
        </authorList>
    </citation>
    <scope>NUCLEOTIDE SEQUENCE</scope>
    <source>
        <strain evidence="7">CIRM-BRFM 674</strain>
    </source>
</reference>
<keyword evidence="8" id="KW-1185">Reference proteome</keyword>
<dbReference type="SUPFAM" id="SSF48403">
    <property type="entry name" value="Ankyrin repeat"/>
    <property type="match status" value="1"/>
</dbReference>
<dbReference type="OrthoDB" id="194358at2759"/>
<sequence length="431" mass="48117">MPSKKRNQTQGYQVPDRILGGQRFTVRPGSGLVVTDEMRQILAQPGFIKDKEGGSRLRRLYIDHSIGFNPNELSEFGMACFVGAFDAVQQALESGTHPSLDGTVTAFQAGYATILIWGSQRIPNDHRTRHLDTLRLLVSHKLPLDIPDICGFTALHHFAINPNSSSRDYDLLRLMLESGANPNVQDRYGVVPIYPTFEQIAIPGIELFMEFGADLDIEDADGITPNKVLINMGPEVTAAVQKWLRKRAGIEAARQDKCCEGCLRTDVVLKNCARCQVGRYCSKECQRTAWPTHRRICRLFSESATATLKPFYVDFPFTTIVSTSNLVRQANGITPAPTTSTKKVKPLDYPKDIVIKVQIAMSRGSPMMIYTKRKDFLCHVRRSDAPRDFDIVENVVMTKGFSGLKAYFAATLKSENELVVKIADVLAEQPF</sequence>
<evidence type="ECO:0000256" key="4">
    <source>
        <dbReference type="PROSITE-ProRule" id="PRU00023"/>
    </source>
</evidence>
<keyword evidence="2 5" id="KW-0863">Zinc-finger</keyword>
<dbReference type="Pfam" id="PF01753">
    <property type="entry name" value="zf-MYND"/>
    <property type="match status" value="1"/>
</dbReference>
<dbReference type="Proteomes" id="UP000807469">
    <property type="component" value="Unassembled WGS sequence"/>
</dbReference>
<evidence type="ECO:0000256" key="5">
    <source>
        <dbReference type="PROSITE-ProRule" id="PRU00134"/>
    </source>
</evidence>
<gene>
    <name evidence="7" type="ORF">BDN70DRAFT_842083</name>
</gene>